<evidence type="ECO:0000256" key="1">
    <source>
        <dbReference type="SAM" id="Phobius"/>
    </source>
</evidence>
<keyword evidence="1" id="KW-0472">Membrane</keyword>
<evidence type="ECO:0000313" key="3">
    <source>
        <dbReference type="Proteomes" id="UP000298656"/>
    </source>
</evidence>
<dbReference type="Proteomes" id="UP000298656">
    <property type="component" value="Chromosome 2"/>
</dbReference>
<evidence type="ECO:0000313" key="2">
    <source>
        <dbReference type="EMBL" id="QCP52213.1"/>
    </source>
</evidence>
<organism evidence="2 3">
    <name type="scientific">Trinickia violacea</name>
    <dbReference type="NCBI Taxonomy" id="2571746"/>
    <lineage>
        <taxon>Bacteria</taxon>
        <taxon>Pseudomonadati</taxon>
        <taxon>Pseudomonadota</taxon>
        <taxon>Betaproteobacteria</taxon>
        <taxon>Burkholderiales</taxon>
        <taxon>Burkholderiaceae</taxon>
        <taxon>Trinickia</taxon>
    </lineage>
</organism>
<accession>A0A4P8IXH3</accession>
<dbReference type="KEGG" id="tvl:FAZ95_23830"/>
<dbReference type="EMBL" id="CP040078">
    <property type="protein sequence ID" value="QCP52213.1"/>
    <property type="molecule type" value="Genomic_DNA"/>
</dbReference>
<keyword evidence="1" id="KW-1133">Transmembrane helix</keyword>
<dbReference type="RefSeq" id="WP_137334986.1">
    <property type="nucleotide sequence ID" value="NZ_CP040078.1"/>
</dbReference>
<name>A0A4P8IXH3_9BURK</name>
<keyword evidence="3" id="KW-1185">Reference proteome</keyword>
<protein>
    <submittedName>
        <fullName evidence="2">Uncharacterized protein</fullName>
    </submittedName>
</protein>
<gene>
    <name evidence="2" type="ORF">FAZ95_23830</name>
</gene>
<reference evidence="2 3" key="1">
    <citation type="submission" date="2019-05" db="EMBL/GenBank/DDBJ databases">
        <title>Burkholderia sp. DHOD12, isolated from subtropical forest soil.</title>
        <authorList>
            <person name="Gao Z.-H."/>
            <person name="Qiu L.-H."/>
        </authorList>
    </citation>
    <scope>NUCLEOTIDE SEQUENCE [LARGE SCALE GENOMIC DNA]</scope>
    <source>
        <strain evidence="2 3">DHOD12</strain>
    </source>
</reference>
<sequence>MKSPRAIEKKMRKLFTTAALIYLSARRNEFCFYVCVFLDLDWLDAAAFVVLIALTVSTAFSSLMAPFALSHPPAGSLRHD</sequence>
<proteinExistence type="predicted"/>
<dbReference type="AlphaFoldDB" id="A0A4P8IXH3"/>
<feature type="transmembrane region" description="Helical" evidence="1">
    <location>
        <begin position="46"/>
        <end position="69"/>
    </location>
</feature>
<keyword evidence="1" id="KW-0812">Transmembrane</keyword>